<gene>
    <name evidence="2" type="ORF">BV898_13639</name>
</gene>
<sequence>MSDANTLPIFRANFDLVIAITQLTPAAEHKEIRTLIEDHIERWSNSTRIVSGDFEPGLQWFNVQRPLSMAKDLRGKIVVLDFFTYCCVNCQHVLPDLKELERLYSVEDGVVVVGVHSPKFDHEKDSSSVLNAVLRNEIAHPVVNDPSCKLWQMLFVNCWPTLVILGPEGQILFIFMGEGHRIHLFKSVTICLEYFKAAGRISAHSLPTRSERDATSSSILSYPGKICLSHDGSHLAIADSGHHRIVIASNVGLVTDMIGKGEKGFQDGDFSTATFSSPQGICWSRDALYVCDTDNHAIRKVDLIRKTVVTVAGNGQMGSDEEGGAIGPCQGLNSPWDCCLVNSSASPPQDPDVLLIAMSGCHQIWMLALRNGVRWYKRDETFPAGACVRLYGSGQEEHRNNMYAFKAGFAQPSGLAFDPDNMLLYVADSESSAIRVISLLEGSVKNVVGASRDPTDLFTFGDTDGAGGEVRLQHPLAVAYSRRLKRLLVADSYNHKIKTIDTVARSCKTLLGDKQNGDTVGAETKLDEPGGLCIAETENQSVLFVCDTNNHCIKAVDLNTNVSLKIPMIYRPELAGKSCATPSQAGGPSIVPIIVNCNPITFGLDQPVLFNMDLVSLDMIDANSKIQWKLLCCNKGVMDNMEITDATGAALCSSTGTVKSSREHGFLQLKIKPGFPKDIQTFIACIDVTSMFCDKRAGICVPKHMRFVLPCRVSVENSKKECTGSVDLRYLVV</sequence>
<dbReference type="Pfam" id="PF13905">
    <property type="entry name" value="Thioredoxin_8"/>
    <property type="match status" value="1"/>
</dbReference>
<dbReference type="InterPro" id="IPR036249">
    <property type="entry name" value="Thioredoxin-like_sf"/>
</dbReference>
<dbReference type="InterPro" id="IPR012336">
    <property type="entry name" value="Thioredoxin-like_fold"/>
</dbReference>
<dbReference type="EMBL" id="MTYJ01000154">
    <property type="protein sequence ID" value="OQV12080.1"/>
    <property type="molecule type" value="Genomic_DNA"/>
</dbReference>
<dbReference type="InterPro" id="IPR011042">
    <property type="entry name" value="6-blade_b-propeller_TolB-like"/>
</dbReference>
<accession>A0A1W0WA79</accession>
<dbReference type="OrthoDB" id="273823at2759"/>
<dbReference type="PANTHER" id="PTHR46388">
    <property type="entry name" value="NHL REPEAT-CONTAINING PROTEIN 2"/>
    <property type="match status" value="1"/>
</dbReference>
<dbReference type="SUPFAM" id="SSF52833">
    <property type="entry name" value="Thioredoxin-like"/>
    <property type="match status" value="1"/>
</dbReference>
<evidence type="ECO:0000313" key="3">
    <source>
        <dbReference type="Proteomes" id="UP000192578"/>
    </source>
</evidence>
<keyword evidence="3" id="KW-1185">Reference proteome</keyword>
<comment type="caution">
    <text evidence="2">The sequence shown here is derived from an EMBL/GenBank/DDBJ whole genome shotgun (WGS) entry which is preliminary data.</text>
</comment>
<evidence type="ECO:0000313" key="2">
    <source>
        <dbReference type="EMBL" id="OQV12080.1"/>
    </source>
</evidence>
<dbReference type="AlphaFoldDB" id="A0A1W0WA79"/>
<dbReference type="InterPro" id="IPR045302">
    <property type="entry name" value="NHL2_NHL_rpt_dom"/>
</dbReference>
<feature type="domain" description="Thioredoxin-like fold" evidence="1">
    <location>
        <begin position="75"/>
        <end position="171"/>
    </location>
</feature>
<dbReference type="Proteomes" id="UP000192578">
    <property type="component" value="Unassembled WGS sequence"/>
</dbReference>
<protein>
    <submittedName>
        <fullName evidence="2">NHL repeat-containing protein 2</fullName>
    </submittedName>
</protein>
<dbReference type="Gene3D" id="2.120.10.30">
    <property type="entry name" value="TolB, C-terminal domain"/>
    <property type="match status" value="2"/>
</dbReference>
<name>A0A1W0WA79_HYPEX</name>
<dbReference type="CDD" id="cd14951">
    <property type="entry name" value="NHL-2_like"/>
    <property type="match status" value="1"/>
</dbReference>
<dbReference type="Gene3D" id="3.40.30.10">
    <property type="entry name" value="Glutaredoxin"/>
    <property type="match status" value="1"/>
</dbReference>
<dbReference type="PANTHER" id="PTHR46388:SF2">
    <property type="entry name" value="NHL REPEAT-CONTAINING PROTEIN 2"/>
    <property type="match status" value="1"/>
</dbReference>
<dbReference type="SUPFAM" id="SSF101898">
    <property type="entry name" value="NHL repeat"/>
    <property type="match status" value="1"/>
</dbReference>
<organism evidence="2 3">
    <name type="scientific">Hypsibius exemplaris</name>
    <name type="common">Freshwater tardigrade</name>
    <dbReference type="NCBI Taxonomy" id="2072580"/>
    <lineage>
        <taxon>Eukaryota</taxon>
        <taxon>Metazoa</taxon>
        <taxon>Ecdysozoa</taxon>
        <taxon>Tardigrada</taxon>
        <taxon>Eutardigrada</taxon>
        <taxon>Parachela</taxon>
        <taxon>Hypsibioidea</taxon>
        <taxon>Hypsibiidae</taxon>
        <taxon>Hypsibius</taxon>
    </lineage>
</organism>
<evidence type="ECO:0000259" key="1">
    <source>
        <dbReference type="Pfam" id="PF13905"/>
    </source>
</evidence>
<reference evidence="3" key="1">
    <citation type="submission" date="2017-01" db="EMBL/GenBank/DDBJ databases">
        <title>Comparative genomics of anhydrobiosis in the tardigrade Hypsibius dujardini.</title>
        <authorList>
            <person name="Yoshida Y."/>
            <person name="Koutsovoulos G."/>
            <person name="Laetsch D."/>
            <person name="Stevens L."/>
            <person name="Kumar S."/>
            <person name="Horikawa D."/>
            <person name="Ishino K."/>
            <person name="Komine S."/>
            <person name="Tomita M."/>
            <person name="Blaxter M."/>
            <person name="Arakawa K."/>
        </authorList>
    </citation>
    <scope>NUCLEOTIDE SEQUENCE [LARGE SCALE GENOMIC DNA]</scope>
    <source>
        <strain evidence="3">Z151</strain>
    </source>
</reference>
<proteinExistence type="predicted"/>